<dbReference type="GO" id="GO:0009826">
    <property type="term" value="P:unidimensional cell growth"/>
    <property type="evidence" value="ECO:0007669"/>
    <property type="project" value="TreeGrafter"/>
</dbReference>
<organism evidence="2 3">
    <name type="scientific">Fraxinus pennsylvanica</name>
    <dbReference type="NCBI Taxonomy" id="56036"/>
    <lineage>
        <taxon>Eukaryota</taxon>
        <taxon>Viridiplantae</taxon>
        <taxon>Streptophyta</taxon>
        <taxon>Embryophyta</taxon>
        <taxon>Tracheophyta</taxon>
        <taxon>Spermatophyta</taxon>
        <taxon>Magnoliopsida</taxon>
        <taxon>eudicotyledons</taxon>
        <taxon>Gunneridae</taxon>
        <taxon>Pentapetalae</taxon>
        <taxon>asterids</taxon>
        <taxon>lamiids</taxon>
        <taxon>Lamiales</taxon>
        <taxon>Oleaceae</taxon>
        <taxon>Oleeae</taxon>
        <taxon>Fraxinus</taxon>
    </lineage>
</organism>
<evidence type="ECO:0000259" key="1">
    <source>
        <dbReference type="Pfam" id="PF24714"/>
    </source>
</evidence>
<dbReference type="PANTHER" id="PTHR31355">
    <property type="entry name" value="MICROTUBULE-ASSOCIATED PROTEIN TORTIFOLIA1"/>
    <property type="match status" value="1"/>
</dbReference>
<sequence length="114" mass="13114">MPNTWRCAVRNHWKRKSCGVGNEPQKEREISRRKSRRERIERTAMVELKQKIINSLSKLSGRDTHQLVVEDLEKKIINSLSNDGVSMLLNCLYDAGNDSKPAVKKESLRLLAVL</sequence>
<proteinExistence type="predicted"/>
<dbReference type="Pfam" id="PF24714">
    <property type="entry name" value="TOR1L1_N"/>
    <property type="match status" value="1"/>
</dbReference>
<dbReference type="InterPro" id="IPR033337">
    <property type="entry name" value="TORTIFOLIA1/SINE1-2"/>
</dbReference>
<reference evidence="2" key="1">
    <citation type="submission" date="2023-05" db="EMBL/GenBank/DDBJ databases">
        <authorList>
            <person name="Huff M."/>
        </authorList>
    </citation>
    <scope>NUCLEOTIDE SEQUENCE</scope>
</reference>
<accession>A0AAD1YWI2</accession>
<gene>
    <name evidence="2" type="ORF">FPE_LOCUS3467</name>
</gene>
<dbReference type="GO" id="GO:0008017">
    <property type="term" value="F:microtubule binding"/>
    <property type="evidence" value="ECO:0007669"/>
    <property type="project" value="InterPro"/>
</dbReference>
<dbReference type="GO" id="GO:0010005">
    <property type="term" value="C:cortical microtubule, transverse to long axis"/>
    <property type="evidence" value="ECO:0007669"/>
    <property type="project" value="TreeGrafter"/>
</dbReference>
<protein>
    <recommendedName>
        <fullName evidence="1">TORTIFOLIA1/SINE1-2 N-terminal domain-containing protein</fullName>
    </recommendedName>
</protein>
<dbReference type="InterPro" id="IPR057600">
    <property type="entry name" value="TORTIFOLIA1/SINE1-2_N"/>
</dbReference>
<name>A0AAD1YWI2_9LAMI</name>
<evidence type="ECO:0000313" key="3">
    <source>
        <dbReference type="Proteomes" id="UP000834106"/>
    </source>
</evidence>
<keyword evidence="3" id="KW-1185">Reference proteome</keyword>
<dbReference type="Proteomes" id="UP000834106">
    <property type="component" value="Chromosome 2"/>
</dbReference>
<feature type="domain" description="TORTIFOLIA1/SINE1-2 N-terminal" evidence="1">
    <location>
        <begin position="46"/>
        <end position="114"/>
    </location>
</feature>
<dbReference type="GO" id="GO:0010031">
    <property type="term" value="P:circumnutation"/>
    <property type="evidence" value="ECO:0007669"/>
    <property type="project" value="TreeGrafter"/>
</dbReference>
<dbReference type="AlphaFoldDB" id="A0AAD1YWI2"/>
<dbReference type="EMBL" id="OU503037">
    <property type="protein sequence ID" value="CAI9756037.1"/>
    <property type="molecule type" value="Genomic_DNA"/>
</dbReference>
<dbReference type="PANTHER" id="PTHR31355:SF7">
    <property type="entry name" value="MICROTUBULE-ASSOCIATED PROTEIN TORTIFOLIA1"/>
    <property type="match status" value="1"/>
</dbReference>
<evidence type="ECO:0000313" key="2">
    <source>
        <dbReference type="EMBL" id="CAI9756037.1"/>
    </source>
</evidence>